<dbReference type="InterPro" id="IPR000286">
    <property type="entry name" value="HDACs"/>
</dbReference>
<evidence type="ECO:0000313" key="3">
    <source>
        <dbReference type="EMBL" id="QFZ92042.2"/>
    </source>
</evidence>
<dbReference type="AlphaFoldDB" id="A0AAT9K0P9"/>
<dbReference type="InterPro" id="IPR023696">
    <property type="entry name" value="Ureohydrolase_dom_sf"/>
</dbReference>
<dbReference type="PANTHER" id="PTHR10625">
    <property type="entry name" value="HISTONE DEACETYLASE HDAC1-RELATED"/>
    <property type="match status" value="1"/>
</dbReference>
<dbReference type="GO" id="GO:0004407">
    <property type="term" value="F:histone deacetylase activity"/>
    <property type="evidence" value="ECO:0007669"/>
    <property type="project" value="TreeGrafter"/>
</dbReference>
<dbReference type="GO" id="GO:0040029">
    <property type="term" value="P:epigenetic regulation of gene expression"/>
    <property type="evidence" value="ECO:0007669"/>
    <property type="project" value="TreeGrafter"/>
</dbReference>
<dbReference type="InterPro" id="IPR023801">
    <property type="entry name" value="His_deacetylse_dom"/>
</dbReference>
<reference evidence="3" key="1">
    <citation type="submission" date="2024-01" db="EMBL/GenBank/DDBJ databases">
        <title>Synechococcus elongatus PCC 11802, a close yet different native of Synechococcus elongatus PCC 11801.</title>
        <authorList>
            <person name="Jaiswal D."/>
            <person name="Sengupta A."/>
            <person name="Sengupta S."/>
            <person name="Pakrasi H.B."/>
            <person name="Wangikar P."/>
        </authorList>
    </citation>
    <scope>NUCLEOTIDE SEQUENCE</scope>
    <source>
        <strain evidence="3">PCC 11802</strain>
    </source>
</reference>
<dbReference type="InterPro" id="IPR037138">
    <property type="entry name" value="His_deacetylse_dom_sf"/>
</dbReference>
<feature type="domain" description="Histone deacetylase" evidence="2">
    <location>
        <begin position="23"/>
        <end position="306"/>
    </location>
</feature>
<dbReference type="CDD" id="cd09992">
    <property type="entry name" value="HDAC_classII"/>
    <property type="match status" value="1"/>
</dbReference>
<comment type="similarity">
    <text evidence="1">Belongs to the histone deacetylase family.</text>
</comment>
<dbReference type="SUPFAM" id="SSF52768">
    <property type="entry name" value="Arginase/deacetylase"/>
    <property type="match status" value="1"/>
</dbReference>
<gene>
    <name evidence="3" type="ORF">EKO22_06325</name>
</gene>
<dbReference type="RefSeq" id="WP_208678905.1">
    <property type="nucleotide sequence ID" value="NZ_CP034671.2"/>
</dbReference>
<organism evidence="3">
    <name type="scientific">Synechococcus elongatus PCC 11802</name>
    <dbReference type="NCBI Taxonomy" id="2283154"/>
    <lineage>
        <taxon>Bacteria</taxon>
        <taxon>Bacillati</taxon>
        <taxon>Cyanobacteriota</taxon>
        <taxon>Cyanophyceae</taxon>
        <taxon>Synechococcales</taxon>
        <taxon>Synechococcaceae</taxon>
        <taxon>Synechococcus</taxon>
    </lineage>
</organism>
<protein>
    <submittedName>
        <fullName evidence="3">Histone deacetylase</fullName>
    </submittedName>
</protein>
<sequence length="312" mass="33805">MVSDRVPVIYSDRFLAHETGTGHPERPERLTATVAHLRSQLWSNQLDWRSPTALEERSPLPWIVACHSHHYLETVYQLSERGGGLLDPDTPCSPASYDVALLAVNAWLDGIDLLLQQEVSAAFALTRPPGHHALATHGMGFCLFGNAAIAARYALAQGLTKVAIVDWDVHHGNGTQALIDHQPAIAYVSLHQSPAYPGTGSVTETGLYDNVCNLPLPPSSDGQDYRQCFKQSVLPFLQSWQPQLLIVSAGYDAAAADPLANMRLQPADYGDLTRQLRSLQVPILFGLEGGYDLTALAASVAETIAACLEPLP</sequence>
<dbReference type="Gene3D" id="3.40.800.20">
    <property type="entry name" value="Histone deacetylase domain"/>
    <property type="match status" value="1"/>
</dbReference>
<accession>A0AAT9K0P9</accession>
<dbReference type="EMBL" id="CP034671">
    <property type="protein sequence ID" value="QFZ92042.2"/>
    <property type="molecule type" value="Genomic_DNA"/>
</dbReference>
<dbReference type="Pfam" id="PF00850">
    <property type="entry name" value="Hist_deacetyl"/>
    <property type="match status" value="1"/>
</dbReference>
<dbReference type="PRINTS" id="PR01270">
    <property type="entry name" value="HDASUPER"/>
</dbReference>
<evidence type="ECO:0000259" key="2">
    <source>
        <dbReference type="Pfam" id="PF00850"/>
    </source>
</evidence>
<name>A0AAT9K0P9_SYNEL</name>
<evidence type="ECO:0000256" key="1">
    <source>
        <dbReference type="ARBA" id="ARBA00005947"/>
    </source>
</evidence>
<dbReference type="PANTHER" id="PTHR10625:SF10">
    <property type="entry name" value="HISTONE DEACETYLASE HDAC1"/>
    <property type="match status" value="1"/>
</dbReference>
<proteinExistence type="inferred from homology"/>